<keyword evidence="2" id="KW-1185">Reference proteome</keyword>
<organism evidence="1 2">
    <name type="scientific">Neomesorhizobium albiziae</name>
    <dbReference type="NCBI Taxonomy" id="335020"/>
    <lineage>
        <taxon>Bacteria</taxon>
        <taxon>Pseudomonadati</taxon>
        <taxon>Pseudomonadota</taxon>
        <taxon>Alphaproteobacteria</taxon>
        <taxon>Hyphomicrobiales</taxon>
        <taxon>Phyllobacteriaceae</taxon>
        <taxon>Neomesorhizobium</taxon>
    </lineage>
</organism>
<dbReference type="AlphaFoldDB" id="A0A1I4G4X7"/>
<protein>
    <submittedName>
        <fullName evidence="1">Uncharacterized protein</fullName>
    </submittedName>
</protein>
<proteinExistence type="predicted"/>
<reference evidence="1 2" key="1">
    <citation type="submission" date="2016-10" db="EMBL/GenBank/DDBJ databases">
        <authorList>
            <person name="Varghese N."/>
            <person name="Submissions S."/>
        </authorList>
    </citation>
    <scope>NUCLEOTIDE SEQUENCE [LARGE SCALE GENOMIC DNA]</scope>
    <source>
        <strain evidence="1 2">DSM 21822</strain>
    </source>
</reference>
<name>A0A1I4G4X7_9HYPH</name>
<evidence type="ECO:0000313" key="1">
    <source>
        <dbReference type="EMBL" id="SFL24136.1"/>
    </source>
</evidence>
<sequence length="88" mass="9832">GDGWATRYCVAMGEEALTFIGRAIVGRKEIWLPWTPTTSMMKRKPPLLQYADGVLAGPNNPLGARALYLYRGVRDTKFRIHTVQTSHG</sequence>
<evidence type="ECO:0000313" key="2">
    <source>
        <dbReference type="Proteomes" id="UP000323300"/>
    </source>
</evidence>
<dbReference type="InterPro" id="IPR038063">
    <property type="entry name" value="Transpep_catalytic_dom"/>
</dbReference>
<dbReference type="SUPFAM" id="SSF141523">
    <property type="entry name" value="L,D-transpeptidase catalytic domain-like"/>
    <property type="match status" value="1"/>
</dbReference>
<dbReference type="EMBL" id="FOSL01000077">
    <property type="protein sequence ID" value="SFL24136.1"/>
    <property type="molecule type" value="Genomic_DNA"/>
</dbReference>
<feature type="non-terminal residue" evidence="1">
    <location>
        <position position="1"/>
    </location>
</feature>
<dbReference type="Proteomes" id="UP000323300">
    <property type="component" value="Unassembled WGS sequence"/>
</dbReference>
<accession>A0A1I4G4X7</accession>
<gene>
    <name evidence="1" type="ORF">SAMN04488498_1775</name>
</gene>